<dbReference type="InterPro" id="IPR027417">
    <property type="entry name" value="P-loop_NTPase"/>
</dbReference>
<protein>
    <recommendedName>
        <fullName evidence="1 4">Ribosome biogenesis GTPase A</fullName>
    </recommendedName>
</protein>
<dbReference type="OrthoDB" id="9779790at2"/>
<evidence type="ECO:0000256" key="2">
    <source>
        <dbReference type="ARBA" id="ARBA00022741"/>
    </source>
</evidence>
<dbReference type="InterPro" id="IPR006073">
    <property type="entry name" value="GTP-bd"/>
</dbReference>
<dbReference type="InterPro" id="IPR016478">
    <property type="entry name" value="GTPase_MTG1"/>
</dbReference>
<dbReference type="SUPFAM" id="SSF52540">
    <property type="entry name" value="P-loop containing nucleoside triphosphate hydrolases"/>
    <property type="match status" value="1"/>
</dbReference>
<feature type="domain" description="CP-type G" evidence="6">
    <location>
        <begin position="18"/>
        <end position="186"/>
    </location>
</feature>
<evidence type="ECO:0000256" key="4">
    <source>
        <dbReference type="PIRNR" id="PIRNR006230"/>
    </source>
</evidence>
<dbReference type="GO" id="GO:0005737">
    <property type="term" value="C:cytoplasm"/>
    <property type="evidence" value="ECO:0007669"/>
    <property type="project" value="UniProtKB-SubCell"/>
</dbReference>
<comment type="subcellular location">
    <subcellularLocation>
        <location evidence="4">Cytoplasm</location>
    </subcellularLocation>
</comment>
<comment type="function">
    <text evidence="4">Required for a late step of 50S ribosomal subunit assembly. Has GTPase activity.</text>
</comment>
<reference evidence="7 8" key="1">
    <citation type="submission" date="2019-03" db="EMBL/GenBank/DDBJ databases">
        <title>Genomic Encyclopedia of Type Strains, Phase IV (KMG-IV): sequencing the most valuable type-strain genomes for metagenomic binning, comparative biology and taxonomic classification.</title>
        <authorList>
            <person name="Goeker M."/>
        </authorList>
    </citation>
    <scope>NUCLEOTIDE SEQUENCE [LARGE SCALE GENOMIC DNA]</scope>
    <source>
        <strain evidence="7 8">DSM 20467</strain>
    </source>
</reference>
<evidence type="ECO:0000256" key="1">
    <source>
        <dbReference type="ARBA" id="ARBA00014898"/>
    </source>
</evidence>
<comment type="caution">
    <text evidence="7">The sequence shown here is derived from an EMBL/GenBank/DDBJ whole genome shotgun (WGS) entry which is preliminary data.</text>
</comment>
<dbReference type="Pfam" id="PF01926">
    <property type="entry name" value="MMR_HSR1"/>
    <property type="match status" value="1"/>
</dbReference>
<feature type="binding site" evidence="5">
    <location>
        <begin position="94"/>
        <end position="95"/>
    </location>
    <ligand>
        <name>GTP</name>
        <dbReference type="ChEBI" id="CHEBI:37565"/>
    </ligand>
</feature>
<gene>
    <name evidence="7" type="ORF">EDC37_107123</name>
</gene>
<feature type="binding site" evidence="5">
    <location>
        <begin position="138"/>
        <end position="143"/>
    </location>
    <ligand>
        <name>GTP</name>
        <dbReference type="ChEBI" id="CHEBI:37565"/>
    </ligand>
</feature>
<feature type="binding site" evidence="5">
    <location>
        <position position="182"/>
    </location>
    <ligand>
        <name>GTP</name>
        <dbReference type="ChEBI" id="CHEBI:37565"/>
    </ligand>
</feature>
<dbReference type="Proteomes" id="UP000295188">
    <property type="component" value="Unassembled WGS sequence"/>
</dbReference>
<organism evidence="7 8">
    <name type="scientific">Pectinatus cerevisiiphilus</name>
    <dbReference type="NCBI Taxonomy" id="86956"/>
    <lineage>
        <taxon>Bacteria</taxon>
        <taxon>Bacillati</taxon>
        <taxon>Bacillota</taxon>
        <taxon>Negativicutes</taxon>
        <taxon>Selenomonadales</taxon>
        <taxon>Selenomonadaceae</taxon>
        <taxon>Pectinatus</taxon>
    </lineage>
</organism>
<sequence>MEKRNHDVPLVQWFPGHMAKARRLIEENLKLVDIVVELLDARIPLSSSNPMLKGLIGSKTHAIVLNKADLADPGITREWVEFYKRMGKSALAVNSVQGKNIKELINMINTLTQRQTSKFAAQGARPRNARAMIAGIPNVGKSSLINRLAGSAATKTENRPGVTRAKQWIRIGKNIDLLDMPGLLWPKFDDPIVGLNLAFTGAVNDDTYDKEKVSLLLLDYLKEHYPKLLEERYKIDALPEDTTELFELIGRKRGCIIKGGRVDEEKIITVIFTDFRNGRLGKISLEAPSV</sequence>
<keyword evidence="4" id="KW-0963">Cytoplasm</keyword>
<dbReference type="Gene3D" id="1.10.1580.10">
    <property type="match status" value="1"/>
</dbReference>
<keyword evidence="2 4" id="KW-0547">Nucleotide-binding</keyword>
<evidence type="ECO:0000256" key="5">
    <source>
        <dbReference type="PIRSR" id="PIRSR006230-1"/>
    </source>
</evidence>
<feature type="binding site" evidence="5">
    <location>
        <begin position="66"/>
        <end position="69"/>
    </location>
    <ligand>
        <name>GTP</name>
        <dbReference type="ChEBI" id="CHEBI:37565"/>
    </ligand>
</feature>
<dbReference type="PANTHER" id="PTHR45782">
    <property type="entry name" value="MITOCHONDRIAL RIBOSOME-ASSOCIATED GTPASE 1"/>
    <property type="match status" value="1"/>
</dbReference>
<keyword evidence="3 4" id="KW-0342">GTP-binding</keyword>
<dbReference type="InterPro" id="IPR019991">
    <property type="entry name" value="GTP-bd_ribosome_bgen"/>
</dbReference>
<dbReference type="PANTHER" id="PTHR45782:SF4">
    <property type="entry name" value="MITOCHONDRIAL RIBOSOME-ASSOCIATED GTPASE 1"/>
    <property type="match status" value="1"/>
</dbReference>
<keyword evidence="8" id="KW-1185">Reference proteome</keyword>
<evidence type="ECO:0000313" key="8">
    <source>
        <dbReference type="Proteomes" id="UP000295188"/>
    </source>
</evidence>
<name>A0A4R3K8M9_9FIRM</name>
<comment type="similarity">
    <text evidence="4">Belongs to the TRAFAC class YlqF/YawG GTPase family. MTG1 subfamily.</text>
</comment>
<dbReference type="PROSITE" id="PS51721">
    <property type="entry name" value="G_CP"/>
    <property type="match status" value="1"/>
</dbReference>
<dbReference type="GO" id="GO:0005525">
    <property type="term" value="F:GTP binding"/>
    <property type="evidence" value="ECO:0007669"/>
    <property type="project" value="UniProtKB-KW"/>
</dbReference>
<dbReference type="GO" id="GO:0003924">
    <property type="term" value="F:GTPase activity"/>
    <property type="evidence" value="ECO:0007669"/>
    <property type="project" value="TreeGrafter"/>
</dbReference>
<evidence type="ECO:0000256" key="3">
    <source>
        <dbReference type="ARBA" id="ARBA00023134"/>
    </source>
</evidence>
<dbReference type="GO" id="GO:0006412">
    <property type="term" value="P:translation"/>
    <property type="evidence" value="ECO:0007669"/>
    <property type="project" value="TreeGrafter"/>
</dbReference>
<dbReference type="CDD" id="cd01856">
    <property type="entry name" value="YlqF"/>
    <property type="match status" value="1"/>
</dbReference>
<accession>A0A4R3K8M9</accession>
<evidence type="ECO:0000259" key="6">
    <source>
        <dbReference type="PROSITE" id="PS51721"/>
    </source>
</evidence>
<dbReference type="FunFam" id="3.40.50.300:FF:000590">
    <property type="entry name" value="Ribosome biogenesis GTPase A"/>
    <property type="match status" value="1"/>
</dbReference>
<evidence type="ECO:0000313" key="7">
    <source>
        <dbReference type="EMBL" id="TCS79356.1"/>
    </source>
</evidence>
<dbReference type="RefSeq" id="WP_132549161.1">
    <property type="nucleotide sequence ID" value="NZ_SMAA01000007.1"/>
</dbReference>
<dbReference type="InterPro" id="IPR030378">
    <property type="entry name" value="G_CP_dom"/>
</dbReference>
<dbReference type="InterPro" id="IPR023179">
    <property type="entry name" value="GTP-bd_ortho_bundle_sf"/>
</dbReference>
<dbReference type="Gene3D" id="3.40.50.300">
    <property type="entry name" value="P-loop containing nucleotide triphosphate hydrolases"/>
    <property type="match status" value="1"/>
</dbReference>
<dbReference type="PIRSF" id="PIRSF006230">
    <property type="entry name" value="MG442"/>
    <property type="match status" value="1"/>
</dbReference>
<proteinExistence type="inferred from homology"/>
<dbReference type="AlphaFoldDB" id="A0A4R3K8M9"/>
<dbReference type="NCBIfam" id="TIGR03596">
    <property type="entry name" value="GTPase_YlqF"/>
    <property type="match status" value="1"/>
</dbReference>
<dbReference type="EMBL" id="SMAA01000007">
    <property type="protein sequence ID" value="TCS79356.1"/>
    <property type="molecule type" value="Genomic_DNA"/>
</dbReference>